<sequence>MRAGTRAPVAAEPALWPARRSGAESRRSRAVAGGRGRSRAVAGGGWSDGVPPAGWPPRRQCVRVLTEQWGLPAAPNGVRFLIRSRSAGSRTARAGQLFRDLWELPWTVGGL</sequence>
<gene>
    <name evidence="2" type="ORF">GCM10010393_34120</name>
</gene>
<organism evidence="2 3">
    <name type="scientific">Streptomyces gobitricini</name>
    <dbReference type="NCBI Taxonomy" id="68211"/>
    <lineage>
        <taxon>Bacteria</taxon>
        <taxon>Bacillati</taxon>
        <taxon>Actinomycetota</taxon>
        <taxon>Actinomycetes</taxon>
        <taxon>Kitasatosporales</taxon>
        <taxon>Streptomycetaceae</taxon>
        <taxon>Streptomyces</taxon>
    </lineage>
</organism>
<accession>A0ABP5ZIZ7</accession>
<evidence type="ECO:0000313" key="2">
    <source>
        <dbReference type="EMBL" id="GAA2499024.1"/>
    </source>
</evidence>
<keyword evidence="3" id="KW-1185">Reference proteome</keyword>
<evidence type="ECO:0000313" key="3">
    <source>
        <dbReference type="Proteomes" id="UP001499942"/>
    </source>
</evidence>
<dbReference type="Proteomes" id="UP001499942">
    <property type="component" value="Unassembled WGS sequence"/>
</dbReference>
<name>A0ABP5ZIZ7_9ACTN</name>
<reference evidence="3" key="1">
    <citation type="journal article" date="2019" name="Int. J. Syst. Evol. Microbiol.">
        <title>The Global Catalogue of Microorganisms (GCM) 10K type strain sequencing project: providing services to taxonomists for standard genome sequencing and annotation.</title>
        <authorList>
            <consortium name="The Broad Institute Genomics Platform"/>
            <consortium name="The Broad Institute Genome Sequencing Center for Infectious Disease"/>
            <person name="Wu L."/>
            <person name="Ma J."/>
        </authorList>
    </citation>
    <scope>NUCLEOTIDE SEQUENCE [LARGE SCALE GENOMIC DNA]</scope>
    <source>
        <strain evidence="3">JCM 5062</strain>
    </source>
</reference>
<comment type="caution">
    <text evidence="2">The sequence shown here is derived from an EMBL/GenBank/DDBJ whole genome shotgun (WGS) entry which is preliminary data.</text>
</comment>
<dbReference type="EMBL" id="BAAASR010000018">
    <property type="protein sequence ID" value="GAA2499024.1"/>
    <property type="molecule type" value="Genomic_DNA"/>
</dbReference>
<proteinExistence type="predicted"/>
<evidence type="ECO:0000256" key="1">
    <source>
        <dbReference type="SAM" id="MobiDB-lite"/>
    </source>
</evidence>
<protein>
    <submittedName>
        <fullName evidence="2">Uncharacterized protein</fullName>
    </submittedName>
</protein>
<feature type="region of interest" description="Disordered" evidence="1">
    <location>
        <begin position="1"/>
        <end position="54"/>
    </location>
</feature>